<dbReference type="PANTHER" id="PTHR42731">
    <property type="entry name" value="SLL1084 PROTEIN"/>
    <property type="match status" value="1"/>
</dbReference>
<feature type="region of interest" description="Disordered" evidence="1">
    <location>
        <begin position="1"/>
        <end position="24"/>
    </location>
</feature>
<name>A0A6B0YV41_9CHLR</name>
<evidence type="ECO:0000256" key="1">
    <source>
        <dbReference type="SAM" id="MobiDB-lite"/>
    </source>
</evidence>
<dbReference type="InterPro" id="IPR058240">
    <property type="entry name" value="rSAM_sf"/>
</dbReference>
<dbReference type="AlphaFoldDB" id="A0A6B0YV41"/>
<dbReference type="GO" id="GO:0051536">
    <property type="term" value="F:iron-sulfur cluster binding"/>
    <property type="evidence" value="ECO:0007669"/>
    <property type="project" value="InterPro"/>
</dbReference>
<dbReference type="PANTHER" id="PTHR42731:SF5">
    <property type="entry name" value="RADICAL SAM DOMAIN PROTEIN"/>
    <property type="match status" value="1"/>
</dbReference>
<dbReference type="InterPro" id="IPR007197">
    <property type="entry name" value="rSAM"/>
</dbReference>
<dbReference type="Gene3D" id="3.40.50.280">
    <property type="entry name" value="Cobalamin-binding domain"/>
    <property type="match status" value="1"/>
</dbReference>
<dbReference type="GO" id="GO:0003824">
    <property type="term" value="F:catalytic activity"/>
    <property type="evidence" value="ECO:0007669"/>
    <property type="project" value="InterPro"/>
</dbReference>
<dbReference type="Pfam" id="PF19864">
    <property type="entry name" value="Radical_SAM_N2"/>
    <property type="match status" value="1"/>
</dbReference>
<dbReference type="CDD" id="cd01335">
    <property type="entry name" value="Radical_SAM"/>
    <property type="match status" value="1"/>
</dbReference>
<dbReference type="SFLD" id="SFLDG01082">
    <property type="entry name" value="B12-binding_domain_containing"/>
    <property type="match status" value="1"/>
</dbReference>
<proteinExistence type="predicted"/>
<dbReference type="SUPFAM" id="SSF102114">
    <property type="entry name" value="Radical SAM enzymes"/>
    <property type="match status" value="1"/>
</dbReference>
<evidence type="ECO:0000259" key="2">
    <source>
        <dbReference type="PROSITE" id="PS51918"/>
    </source>
</evidence>
<protein>
    <submittedName>
        <fullName evidence="3">Radical SAM protein</fullName>
    </submittedName>
</protein>
<dbReference type="InterPro" id="IPR006638">
    <property type="entry name" value="Elp3/MiaA/NifB-like_rSAM"/>
</dbReference>
<reference evidence="3" key="1">
    <citation type="submission" date="2019-09" db="EMBL/GenBank/DDBJ databases">
        <title>Characterisation of the sponge microbiome using genome-centric metagenomics.</title>
        <authorList>
            <person name="Engelberts J.P."/>
            <person name="Robbins S.J."/>
            <person name="De Goeij J.M."/>
            <person name="Aranda M."/>
            <person name="Bell S.C."/>
            <person name="Webster N.S."/>
        </authorList>
    </citation>
    <scope>NUCLEOTIDE SEQUENCE</scope>
    <source>
        <strain evidence="3">SB0664_bin_27</strain>
    </source>
</reference>
<dbReference type="InterPro" id="IPR045784">
    <property type="entry name" value="Radical_SAM_N2"/>
</dbReference>
<dbReference type="SFLD" id="SFLDS00029">
    <property type="entry name" value="Radical_SAM"/>
    <property type="match status" value="1"/>
</dbReference>
<organism evidence="3">
    <name type="scientific">Caldilineaceae bacterium SB0664_bin_27</name>
    <dbReference type="NCBI Taxonomy" id="2605260"/>
    <lineage>
        <taxon>Bacteria</taxon>
        <taxon>Bacillati</taxon>
        <taxon>Chloroflexota</taxon>
        <taxon>Caldilineae</taxon>
        <taxon>Caldilineales</taxon>
        <taxon>Caldilineaceae</taxon>
    </lineage>
</organism>
<dbReference type="Gene3D" id="3.80.30.20">
    <property type="entry name" value="tm_1862 like domain"/>
    <property type="match status" value="1"/>
</dbReference>
<feature type="domain" description="Radical SAM core" evidence="2">
    <location>
        <begin position="244"/>
        <end position="466"/>
    </location>
</feature>
<sequence>MARHRRSSTQRRKTDPGRSGPSQLAEEGAIVKDWGGRLPIALTFPNSYYVGMSSLAFQLLYRWLNSEQDVVCERIFWMKGAAAAGQPLLSLESGRPANDFDIWAFTISWEMDYFNVVEMLRQAGIPPLSQERRSSSRWDGSPWPLVIAGGPGITMNPEPMAPFFDAVLIGEGEEAVPQFIDLCRDALHDDREALLKTLVRQPGFYIPHLRPSNRDHVDFRPVERLWVRDLPEYETQSVLYTQDTEFSGMHLMEIARGCGRGCRFCLAGYVYRPPREQPLETLLGWAETAMANGRDRIGLVSAAVSDHTQIDELATELAKRDASISASSMRMDPISVPLIRAMAAGGTQTLTVAPEAGSERLRNVINKTQTEEQMMRAVGLAAELDFPQLKLYFMTGHPTETDEDIQELIDFTLKARKIFRRRLAINATPFVPKAHTPFQWEAMMPAAELKRRQRTINRALARHGVEVRADSPEWAEVQAVLSRGDRALADVLLAIPPGQLNTRLFFRTMEKLGLEKEHYLGEWKAGSPLPWDVVQSGVTESYFRYELRLANQERTGLSCPPDTAGCLTCQACDDDWAFRYGANENRPVPTAKGGAWRAQDWLPWTKLKAQQHDTGLGRVSIEPIPLE</sequence>
<dbReference type="Pfam" id="PF04055">
    <property type="entry name" value="Radical_SAM"/>
    <property type="match status" value="1"/>
</dbReference>
<dbReference type="EMBL" id="VXRG01000089">
    <property type="protein sequence ID" value="MXY93859.1"/>
    <property type="molecule type" value="Genomic_DNA"/>
</dbReference>
<dbReference type="SMART" id="SM00729">
    <property type="entry name" value="Elp3"/>
    <property type="match status" value="1"/>
</dbReference>
<gene>
    <name evidence="3" type="ORF">F4Y42_10475</name>
</gene>
<feature type="compositionally biased region" description="Basic residues" evidence="1">
    <location>
        <begin position="1"/>
        <end position="11"/>
    </location>
</feature>
<comment type="caution">
    <text evidence="3">The sequence shown here is derived from an EMBL/GenBank/DDBJ whole genome shotgun (WGS) entry which is preliminary data.</text>
</comment>
<dbReference type="InterPro" id="IPR023404">
    <property type="entry name" value="rSAM_horseshoe"/>
</dbReference>
<dbReference type="PROSITE" id="PS51918">
    <property type="entry name" value="RADICAL_SAM"/>
    <property type="match status" value="1"/>
</dbReference>
<evidence type="ECO:0000313" key="3">
    <source>
        <dbReference type="EMBL" id="MXY93859.1"/>
    </source>
</evidence>
<accession>A0A6B0YV41</accession>